<dbReference type="Pfam" id="PF00288">
    <property type="entry name" value="GHMP_kinases_N"/>
    <property type="match status" value="1"/>
</dbReference>
<comment type="pathway">
    <text evidence="11">Carbohydrate metabolism; galactose metabolism.</text>
</comment>
<keyword evidence="5 11" id="KW-0547">Nucleotide-binding</keyword>
<evidence type="ECO:0000256" key="11">
    <source>
        <dbReference type="HAMAP-Rule" id="MF_00246"/>
    </source>
</evidence>
<dbReference type="EMBL" id="JAERRF010000011">
    <property type="protein sequence ID" value="MBL1099012.1"/>
    <property type="molecule type" value="Genomic_DNA"/>
</dbReference>
<evidence type="ECO:0000256" key="7">
    <source>
        <dbReference type="ARBA" id="ARBA00022840"/>
    </source>
</evidence>
<feature type="domain" description="GHMP kinase C-terminal" evidence="14">
    <location>
        <begin position="317"/>
        <end position="394"/>
    </location>
</feature>
<evidence type="ECO:0000256" key="5">
    <source>
        <dbReference type="ARBA" id="ARBA00022741"/>
    </source>
</evidence>
<dbReference type="GO" id="GO:0004335">
    <property type="term" value="F:galactokinase activity"/>
    <property type="evidence" value="ECO:0007669"/>
    <property type="project" value="UniProtKB-EC"/>
</dbReference>
<evidence type="ECO:0000313" key="17">
    <source>
        <dbReference type="Proteomes" id="UP000634229"/>
    </source>
</evidence>
<comment type="catalytic activity">
    <reaction evidence="11">
        <text>alpha-D-galactose + ATP = alpha-D-galactose 1-phosphate + ADP + H(+)</text>
        <dbReference type="Rhea" id="RHEA:13553"/>
        <dbReference type="ChEBI" id="CHEBI:15378"/>
        <dbReference type="ChEBI" id="CHEBI:28061"/>
        <dbReference type="ChEBI" id="CHEBI:30616"/>
        <dbReference type="ChEBI" id="CHEBI:58336"/>
        <dbReference type="ChEBI" id="CHEBI:456216"/>
        <dbReference type="EC" id="2.7.1.6"/>
    </reaction>
</comment>
<dbReference type="PROSITE" id="PS00627">
    <property type="entry name" value="GHMP_KINASES_ATP"/>
    <property type="match status" value="1"/>
</dbReference>
<evidence type="ECO:0000256" key="6">
    <source>
        <dbReference type="ARBA" id="ARBA00022777"/>
    </source>
</evidence>
<feature type="binding site" evidence="11">
    <location>
        <position position="253"/>
    </location>
    <ligand>
        <name>substrate</name>
    </ligand>
</feature>
<feature type="active site" description="Proton acceptor" evidence="11">
    <location>
        <position position="201"/>
    </location>
</feature>
<dbReference type="InterPro" id="IPR036554">
    <property type="entry name" value="GHMP_kinase_C_sf"/>
</dbReference>
<dbReference type="SUPFAM" id="SSF54211">
    <property type="entry name" value="Ribosomal protein S5 domain 2-like"/>
    <property type="match status" value="1"/>
</dbReference>
<dbReference type="PROSITE" id="PS00106">
    <property type="entry name" value="GALACTOKINASE"/>
    <property type="match status" value="1"/>
</dbReference>
<name>A0ABS1NFW9_9ACTN</name>
<evidence type="ECO:0000256" key="3">
    <source>
        <dbReference type="ARBA" id="ARBA00022679"/>
    </source>
</evidence>
<dbReference type="PIRSF" id="PIRSF000530">
    <property type="entry name" value="Galactokinase"/>
    <property type="match status" value="1"/>
</dbReference>
<dbReference type="Proteomes" id="UP000634229">
    <property type="component" value="Unassembled WGS sequence"/>
</dbReference>
<dbReference type="InterPro" id="IPR000705">
    <property type="entry name" value="Galactokinase"/>
</dbReference>
<keyword evidence="7 11" id="KW-0067">ATP-binding</keyword>
<evidence type="ECO:0000256" key="1">
    <source>
        <dbReference type="ARBA" id="ARBA00006566"/>
    </source>
</evidence>
<gene>
    <name evidence="11 16" type="primary">galK</name>
    <name evidence="16" type="ORF">JK363_20545</name>
</gene>
<reference evidence="16 17" key="1">
    <citation type="submission" date="2021-01" db="EMBL/GenBank/DDBJ databases">
        <title>WGS of actinomycetes isolated from Thailand.</title>
        <authorList>
            <person name="Thawai C."/>
        </authorList>
    </citation>
    <scope>NUCLEOTIDE SEQUENCE [LARGE SCALE GENOMIC DNA]</scope>
    <source>
        <strain evidence="16 17">CA1R205</strain>
    </source>
</reference>
<keyword evidence="8 11" id="KW-0460">Magnesium</keyword>
<sequence>MGVRTAEGERVTDSDSDRAWQAVDRFREVYGTDPAGVWAAPGRVNLIGEHTDYNDGFVMPLALPHTCLAAAAPRRDGVLRVHSGEAPGGTVELRVADLAPAGTSGAGGDRGGWAAYPAGVVWALTGAGLLPDSDDGAAGADLYFTSTVPTGAGLSSSAALEVVTALALNDLYELGLEPGEIARLCQRAENDFVGVPCGIMDQTASACCAQGHALFLDARDLTRRQVPFDLAAEGLRLLVVDTRVTHELGDSAYAARRAACEAAARELGVRALRDVRIEDLDAALARLAGAGQDDSVLRRVRHVVTENRRVEEVVARLDAGDVRAIGPVLTDGHASCRDDFAISCAELDLVVTSANEAGALGARMTGGGFGGSAIVLVEEVAAEAVGKAVTEAFAGAGYAAPRIFTAVPSAGARRL</sequence>
<evidence type="ECO:0000256" key="9">
    <source>
        <dbReference type="ARBA" id="ARBA00023144"/>
    </source>
</evidence>
<keyword evidence="6 11" id="KW-0418">Kinase</keyword>
<evidence type="ECO:0000256" key="8">
    <source>
        <dbReference type="ARBA" id="ARBA00022842"/>
    </source>
</evidence>
<dbReference type="InterPro" id="IPR022963">
    <property type="entry name" value="Galactokinase_bac"/>
</dbReference>
<dbReference type="InterPro" id="IPR019539">
    <property type="entry name" value="GalKase_N"/>
</dbReference>
<dbReference type="EC" id="2.7.1.6" evidence="11 12"/>
<proteinExistence type="inferred from homology"/>
<feature type="binding site" evidence="11">
    <location>
        <begin position="49"/>
        <end position="52"/>
    </location>
    <ligand>
        <name>substrate</name>
    </ligand>
</feature>
<dbReference type="RefSeq" id="WP_201876427.1">
    <property type="nucleotide sequence ID" value="NZ_JAERRF010000011.1"/>
</dbReference>
<dbReference type="PANTHER" id="PTHR10457:SF7">
    <property type="entry name" value="GALACTOKINASE-RELATED"/>
    <property type="match status" value="1"/>
</dbReference>
<dbReference type="InterPro" id="IPR013750">
    <property type="entry name" value="GHMP_kinase_C_dom"/>
</dbReference>
<protein>
    <recommendedName>
        <fullName evidence="11 12">Galactokinase</fullName>
        <ecNumber evidence="11 12">2.7.1.6</ecNumber>
    </recommendedName>
    <alternativeName>
        <fullName evidence="11">Galactose kinase</fullName>
    </alternativeName>
</protein>
<keyword evidence="10 11" id="KW-0119">Carbohydrate metabolism</keyword>
<feature type="binding site" evidence="11">
    <location>
        <begin position="151"/>
        <end position="157"/>
    </location>
    <ligand>
        <name>ATP</name>
        <dbReference type="ChEBI" id="CHEBI:30616"/>
    </ligand>
</feature>
<dbReference type="HAMAP" id="MF_00246">
    <property type="entry name" value="Galactokinase"/>
    <property type="match status" value="1"/>
</dbReference>
<comment type="subcellular location">
    <subcellularLocation>
        <location evidence="11">Cytoplasm</location>
    </subcellularLocation>
</comment>
<dbReference type="Gene3D" id="3.30.70.890">
    <property type="entry name" value="GHMP kinase, C-terminal domain"/>
    <property type="match status" value="1"/>
</dbReference>
<comment type="function">
    <text evidence="11">Catalyzes the transfer of the gamma-phosphate of ATP to D-galactose to form alpha-D-galactose-1-phosphate (Gal-1-P).</text>
</comment>
<evidence type="ECO:0000256" key="12">
    <source>
        <dbReference type="NCBIfam" id="TIGR00131"/>
    </source>
</evidence>
<keyword evidence="17" id="KW-1185">Reference proteome</keyword>
<feature type="binding site" evidence="11">
    <location>
        <position position="189"/>
    </location>
    <ligand>
        <name>Mg(2+)</name>
        <dbReference type="ChEBI" id="CHEBI:18420"/>
    </ligand>
</feature>
<dbReference type="Gene3D" id="3.30.230.10">
    <property type="match status" value="1"/>
</dbReference>
<keyword evidence="2 11" id="KW-0963">Cytoplasm</keyword>
<dbReference type="PRINTS" id="PR00959">
    <property type="entry name" value="MEVGALKINASE"/>
</dbReference>
<dbReference type="InterPro" id="IPR006204">
    <property type="entry name" value="GHMP_kinase_N_dom"/>
</dbReference>
<organism evidence="16 17">
    <name type="scientific">Streptomyces coffeae</name>
    <dbReference type="NCBI Taxonomy" id="621382"/>
    <lineage>
        <taxon>Bacteria</taxon>
        <taxon>Bacillati</taxon>
        <taxon>Actinomycetota</taxon>
        <taxon>Actinomycetes</taxon>
        <taxon>Kitasatosporales</taxon>
        <taxon>Streptomycetaceae</taxon>
        <taxon>Streptomyces</taxon>
    </lineage>
</organism>
<accession>A0ABS1NFW9</accession>
<evidence type="ECO:0000256" key="4">
    <source>
        <dbReference type="ARBA" id="ARBA00022723"/>
    </source>
</evidence>
<feature type="domain" description="GHMP kinase N-terminal" evidence="13">
    <location>
        <begin position="136"/>
        <end position="207"/>
    </location>
</feature>
<comment type="caution">
    <text evidence="16">The sequence shown here is derived from an EMBL/GenBank/DDBJ whole genome shotgun (WGS) entry which is preliminary data.</text>
</comment>
<dbReference type="InterPro" id="IPR019741">
    <property type="entry name" value="Galactokinase_CS"/>
</dbReference>
<evidence type="ECO:0000259" key="15">
    <source>
        <dbReference type="Pfam" id="PF10509"/>
    </source>
</evidence>
<dbReference type="SUPFAM" id="SSF55060">
    <property type="entry name" value="GHMP Kinase, C-terminal domain"/>
    <property type="match status" value="1"/>
</dbReference>
<dbReference type="Pfam" id="PF08544">
    <property type="entry name" value="GHMP_kinases_C"/>
    <property type="match status" value="1"/>
</dbReference>
<evidence type="ECO:0000256" key="2">
    <source>
        <dbReference type="ARBA" id="ARBA00022490"/>
    </source>
</evidence>
<dbReference type="InterPro" id="IPR006203">
    <property type="entry name" value="GHMP_knse_ATP-bd_CS"/>
</dbReference>
<comment type="similarity">
    <text evidence="1 11">Belongs to the GHMP kinase family. GalK subfamily.</text>
</comment>
<dbReference type="InterPro" id="IPR020568">
    <property type="entry name" value="Ribosomal_Su5_D2-typ_SF"/>
</dbReference>
<dbReference type="InterPro" id="IPR014721">
    <property type="entry name" value="Ribsml_uS5_D2-typ_fold_subgr"/>
</dbReference>
<feature type="site" description="Transition state stabilizer" evidence="11">
    <location>
        <position position="43"/>
    </location>
</feature>
<keyword evidence="9 11" id="KW-0299">Galactose metabolism</keyword>
<dbReference type="NCBIfam" id="TIGR00131">
    <property type="entry name" value="gal_kin"/>
    <property type="match status" value="1"/>
</dbReference>
<dbReference type="PANTHER" id="PTHR10457">
    <property type="entry name" value="MEVALONATE KINASE/GALACTOKINASE"/>
    <property type="match status" value="1"/>
</dbReference>
<feature type="domain" description="Galactokinase N-terminal" evidence="15">
    <location>
        <begin position="25"/>
        <end position="73"/>
    </location>
</feature>
<dbReference type="Pfam" id="PF10509">
    <property type="entry name" value="GalKase_gal_bdg"/>
    <property type="match status" value="1"/>
</dbReference>
<feature type="binding site" evidence="11">
    <location>
        <position position="83"/>
    </location>
    <ligand>
        <name>ATP</name>
        <dbReference type="ChEBI" id="CHEBI:30616"/>
    </ligand>
</feature>
<evidence type="ECO:0000259" key="14">
    <source>
        <dbReference type="Pfam" id="PF08544"/>
    </source>
</evidence>
<keyword evidence="3 11" id="KW-0808">Transferase</keyword>
<dbReference type="InterPro" id="IPR006206">
    <property type="entry name" value="Mevalonate/galactokinase"/>
</dbReference>
<evidence type="ECO:0000256" key="10">
    <source>
        <dbReference type="ARBA" id="ARBA00023277"/>
    </source>
</evidence>
<keyword evidence="4 11" id="KW-0479">Metal-binding</keyword>
<evidence type="ECO:0000313" key="16">
    <source>
        <dbReference type="EMBL" id="MBL1099012.1"/>
    </source>
</evidence>
<feature type="binding site" evidence="11">
    <location>
        <position position="157"/>
    </location>
    <ligand>
        <name>Mg(2+)</name>
        <dbReference type="ChEBI" id="CHEBI:18420"/>
    </ligand>
</feature>
<dbReference type="PRINTS" id="PR00473">
    <property type="entry name" value="GALCTOKINASE"/>
</dbReference>
<evidence type="ECO:0000259" key="13">
    <source>
        <dbReference type="Pfam" id="PF00288"/>
    </source>
</evidence>